<dbReference type="Pfam" id="PF15492">
    <property type="entry name" value="Nbas_N"/>
    <property type="match status" value="1"/>
</dbReference>
<sequence length="955" mass="109748">MPIIKSSPRKFTDNILYELLVYSEWKQEPDISKLMLQQNSSDKQFRILSALKNPLQFLKSRQSLADDVTRLMNYQLPWQFAVGEDGKFIAILQENQLEIRTSKDEYSSIIGKATVAKDLNQQWRRLVWSPDCSMIAVGASNGAVAFYDLLGSNLFNIPPAQDSYQWSCDEALTAILFISTRTKSPKWLSELVLVDYGGRLRSFYISASEGCLEFHQTVLNSNGVSSVTWHPAHNLLLVSTDTQHAYAEFKDEPLGWGLSAWRLLNDHPHYRIAIPSSEQLSAAEGKLGLWSRISRMRSTHSFSVIFKMQASPNGQFMACLHTCGTISIWLLPSLRLHRLWALTEQPGYDIRNPTDKKKSKDLSIDDFLPLDLNWWSEEKIIISRKSGAVTVCNIEDLQNMLGDSPEFLCGEPRLSTTCDKKGFLALECESQLMSVKRGQQGLEPEDNNSSDEEVTFANKSTALVQSTVYMMTDLERFQPKKKRTKVLQRTYRLLGLRSTTPEELYTRKIDNEEFEEALALAEAYNLDVDRVFQRQWRNNTVSVETIYNYLSKISKTSWVLHECCERVPETLEAARELIKFGLKCTDIEIVANSVLPDNFCKDKTDLNGEIESETNILIKEVSSIPIEDLPEDTKIHISTRKKLLYYSDILFTYELILNGMEANFDRDFYDKFRRDPVILSAIQYARASNDKAVDLLLTYLGKETLPHWLTILNNFPETYNPSKYCQLLPECNSDGSIVPWKQNQIRTKDWCESKHFKNLKILEADDYSDVPEPHEPLTQEVVQKWYKNRIYEIENHSHMVESALEMTKLAQIRNIKGLDVLCNELELLDILVYDVELEEITLTDLEKSTPLQKVKLLMSKSTEESFVENIGNRLLPYLVKLEKLVPNIRKDLFKEFLLGLSVESLVWPLKFFESKPLGSVVCSLEEWILLAVECVYTYKDTDQFDNASAILDCLP</sequence>
<dbReference type="Gene3D" id="2.130.10.10">
    <property type="entry name" value="YVTN repeat-like/Quinoprotein amine dehydrogenase"/>
    <property type="match status" value="1"/>
</dbReference>
<organism evidence="2">
    <name type="scientific">Clastoptera arizonana</name>
    <name type="common">Arizona spittle bug</name>
    <dbReference type="NCBI Taxonomy" id="38151"/>
    <lineage>
        <taxon>Eukaryota</taxon>
        <taxon>Metazoa</taxon>
        <taxon>Ecdysozoa</taxon>
        <taxon>Arthropoda</taxon>
        <taxon>Hexapoda</taxon>
        <taxon>Insecta</taxon>
        <taxon>Pterygota</taxon>
        <taxon>Neoptera</taxon>
        <taxon>Paraneoptera</taxon>
        <taxon>Hemiptera</taxon>
        <taxon>Auchenorrhyncha</taxon>
        <taxon>Cercopoidea</taxon>
        <taxon>Clastopteridae</taxon>
        <taxon>Clastoptera</taxon>
    </lineage>
</organism>
<dbReference type="GO" id="GO:0006890">
    <property type="term" value="P:retrograde vesicle-mediated transport, Golgi to endoplasmic reticulum"/>
    <property type="evidence" value="ECO:0007669"/>
    <property type="project" value="TreeGrafter"/>
</dbReference>
<gene>
    <name evidence="2" type="ORF">g.34102</name>
</gene>
<proteinExistence type="predicted"/>
<feature type="non-terminal residue" evidence="2">
    <location>
        <position position="955"/>
    </location>
</feature>
<dbReference type="SUPFAM" id="SSF50978">
    <property type="entry name" value="WD40 repeat-like"/>
    <property type="match status" value="1"/>
</dbReference>
<dbReference type="GO" id="GO:0000149">
    <property type="term" value="F:SNARE binding"/>
    <property type="evidence" value="ECO:0007669"/>
    <property type="project" value="TreeGrafter"/>
</dbReference>
<dbReference type="PANTHER" id="PTHR15922">
    <property type="entry name" value="NEUROBLASTOMA-AMPLIFIED SEQUENCE"/>
    <property type="match status" value="1"/>
</dbReference>
<reference evidence="2" key="1">
    <citation type="submission" date="2015-12" db="EMBL/GenBank/DDBJ databases">
        <title>De novo transcriptome assembly of four potential Pierce s Disease insect vectors from Arizona vineyards.</title>
        <authorList>
            <person name="Tassone E.E."/>
        </authorList>
    </citation>
    <scope>NUCLEOTIDE SEQUENCE</scope>
</reference>
<name>A0A1B6E0M3_9HEMI</name>
<dbReference type="InterPro" id="IPR036322">
    <property type="entry name" value="WD40_repeat_dom_sf"/>
</dbReference>
<evidence type="ECO:0000259" key="1">
    <source>
        <dbReference type="Pfam" id="PF15492"/>
    </source>
</evidence>
<feature type="domain" description="Neuroblastoma-amplified sequence N-terminal" evidence="1">
    <location>
        <begin position="78"/>
        <end position="353"/>
    </location>
</feature>
<evidence type="ECO:0000313" key="2">
    <source>
        <dbReference type="EMBL" id="JAS31461.1"/>
    </source>
</evidence>
<dbReference type="GO" id="GO:0070939">
    <property type="term" value="C:Dsl1/NZR complex"/>
    <property type="evidence" value="ECO:0007669"/>
    <property type="project" value="TreeGrafter"/>
</dbReference>
<accession>A0A1B6E0M3</accession>
<dbReference type="EMBL" id="GEDC01005837">
    <property type="protein sequence ID" value="JAS31461.1"/>
    <property type="molecule type" value="Transcribed_RNA"/>
</dbReference>
<protein>
    <recommendedName>
        <fullName evidence="1">Neuroblastoma-amplified sequence N-terminal domain-containing protein</fullName>
    </recommendedName>
</protein>
<dbReference type="AlphaFoldDB" id="A0A1B6E0M3"/>
<dbReference type="InterPro" id="IPR029145">
    <property type="entry name" value="NBAS_N"/>
</dbReference>
<dbReference type="InterPro" id="IPR015943">
    <property type="entry name" value="WD40/YVTN_repeat-like_dom_sf"/>
</dbReference>
<dbReference type="PANTHER" id="PTHR15922:SF2">
    <property type="entry name" value="NBAS SUBUNIT OF NRZ TETHERING COMPLEX"/>
    <property type="match status" value="1"/>
</dbReference>